<gene>
    <name evidence="5" type="ORF">D0T92_06840</name>
</gene>
<organism evidence="5 6">
    <name type="scientific">Neisseria zalophi</name>
    <dbReference type="NCBI Taxonomy" id="640030"/>
    <lineage>
        <taxon>Bacteria</taxon>
        <taxon>Pseudomonadati</taxon>
        <taxon>Pseudomonadota</taxon>
        <taxon>Betaproteobacteria</taxon>
        <taxon>Neisseriales</taxon>
        <taxon>Neisseriaceae</taxon>
        <taxon>Neisseria</taxon>
    </lineage>
</organism>
<dbReference type="RefSeq" id="WP_151051398.1">
    <property type="nucleotide sequence ID" value="NZ_CP031700.1"/>
</dbReference>
<protein>
    <submittedName>
        <fullName evidence="5">TatD family deoxyribonuclease</fullName>
    </submittedName>
</protein>
<comment type="similarity">
    <text evidence="1">Belongs to the metallo-dependent hydrolases superfamily. TatD-type hydrolase family.</text>
</comment>
<evidence type="ECO:0000256" key="4">
    <source>
        <dbReference type="PIRSR" id="PIRSR005902-1"/>
    </source>
</evidence>
<name>A0A5J6PU64_9NEIS</name>
<dbReference type="CDD" id="cd01310">
    <property type="entry name" value="TatD_DNAse"/>
    <property type="match status" value="1"/>
</dbReference>
<dbReference type="GO" id="GO:0005829">
    <property type="term" value="C:cytosol"/>
    <property type="evidence" value="ECO:0007669"/>
    <property type="project" value="TreeGrafter"/>
</dbReference>
<dbReference type="Proteomes" id="UP000325713">
    <property type="component" value="Chromosome"/>
</dbReference>
<proteinExistence type="inferred from homology"/>
<dbReference type="PANTHER" id="PTHR46124">
    <property type="entry name" value="D-AMINOACYL-TRNA DEACYLASE"/>
    <property type="match status" value="1"/>
</dbReference>
<dbReference type="InterPro" id="IPR032466">
    <property type="entry name" value="Metal_Hydrolase"/>
</dbReference>
<feature type="binding site" evidence="4">
    <location>
        <position position="156"/>
    </location>
    <ligand>
        <name>a divalent metal cation</name>
        <dbReference type="ChEBI" id="CHEBI:60240"/>
        <label>2</label>
    </ligand>
</feature>
<keyword evidence="6" id="KW-1185">Reference proteome</keyword>
<dbReference type="EMBL" id="CP031700">
    <property type="protein sequence ID" value="QEY26268.1"/>
    <property type="molecule type" value="Genomic_DNA"/>
</dbReference>
<sequence>MLKLTDTHCHLADPAFSNQLPDILKAAQAQGVHRFIVPATCSDDFQAVIALDEIPSVHIALGIHPWFAEAASEQDFHHLASLLKQYPQAWVGEIGLDFYDKEQTPEQHEKQIDCFCHQLVLAERLRRPVIMHNLKATSAIVEAVKKSRFTQGGIAHAFSGSLEEAQLLIKNGFKIGIGSLLLNPTAKKARQAAQNLPLKDMVLETDSPFMLKNTVNTPANVRKIAEIMAQLRHISLEEVAAVTEQNIETLLATVSSI</sequence>
<dbReference type="PIRSF" id="PIRSF005902">
    <property type="entry name" value="DNase_TatD"/>
    <property type="match status" value="1"/>
</dbReference>
<reference evidence="5 6" key="1">
    <citation type="submission" date="2018-08" db="EMBL/GenBank/DDBJ databases">
        <title>Neisseria zalophi ATCC BAA-2455 complete genome.</title>
        <authorList>
            <person name="Veseli I.A."/>
            <person name="Buttler R."/>
            <person name="Mascarenhas dos Santos A.C."/>
            <person name="Pombert J.-F."/>
        </authorList>
    </citation>
    <scope>NUCLEOTIDE SEQUENCE [LARGE SCALE GENOMIC DNA]</scope>
    <source>
        <strain evidence="5 6">ATCC BAA-2455</strain>
    </source>
</reference>
<accession>A0A5J6PU64</accession>
<dbReference type="Gene3D" id="3.20.20.140">
    <property type="entry name" value="Metal-dependent hydrolases"/>
    <property type="match status" value="1"/>
</dbReference>
<dbReference type="PANTHER" id="PTHR46124:SF3">
    <property type="entry name" value="HYDROLASE"/>
    <property type="match status" value="1"/>
</dbReference>
<dbReference type="KEGG" id="nzl:D0T92_06840"/>
<evidence type="ECO:0000313" key="6">
    <source>
        <dbReference type="Proteomes" id="UP000325713"/>
    </source>
</evidence>
<feature type="binding site" evidence="4">
    <location>
        <position position="132"/>
    </location>
    <ligand>
        <name>a divalent metal cation</name>
        <dbReference type="ChEBI" id="CHEBI:60240"/>
        <label>2</label>
    </ligand>
</feature>
<dbReference type="Pfam" id="PF01026">
    <property type="entry name" value="TatD_DNase"/>
    <property type="match status" value="1"/>
</dbReference>
<feature type="binding site" evidence="4">
    <location>
        <position position="206"/>
    </location>
    <ligand>
        <name>a divalent metal cation</name>
        <dbReference type="ChEBI" id="CHEBI:60240"/>
        <label>1</label>
    </ligand>
</feature>
<dbReference type="GO" id="GO:0046872">
    <property type="term" value="F:metal ion binding"/>
    <property type="evidence" value="ECO:0007669"/>
    <property type="project" value="UniProtKB-KW"/>
</dbReference>
<feature type="binding site" evidence="4">
    <location>
        <position position="8"/>
    </location>
    <ligand>
        <name>a divalent metal cation</name>
        <dbReference type="ChEBI" id="CHEBI:60240"/>
        <label>1</label>
    </ligand>
</feature>
<evidence type="ECO:0000313" key="5">
    <source>
        <dbReference type="EMBL" id="QEY26268.1"/>
    </source>
</evidence>
<feature type="binding site" evidence="4">
    <location>
        <position position="10"/>
    </location>
    <ligand>
        <name>a divalent metal cation</name>
        <dbReference type="ChEBI" id="CHEBI:60240"/>
        <label>1</label>
    </ligand>
</feature>
<dbReference type="InterPro" id="IPR001130">
    <property type="entry name" value="TatD-like"/>
</dbReference>
<dbReference type="GO" id="GO:0016788">
    <property type="term" value="F:hydrolase activity, acting on ester bonds"/>
    <property type="evidence" value="ECO:0007669"/>
    <property type="project" value="InterPro"/>
</dbReference>
<keyword evidence="3" id="KW-0378">Hydrolase</keyword>
<evidence type="ECO:0000256" key="2">
    <source>
        <dbReference type="ARBA" id="ARBA00022723"/>
    </source>
</evidence>
<dbReference type="FunFam" id="3.20.20.140:FF:000005">
    <property type="entry name" value="TatD family hydrolase"/>
    <property type="match status" value="1"/>
</dbReference>
<dbReference type="AlphaFoldDB" id="A0A5J6PU64"/>
<dbReference type="SUPFAM" id="SSF51556">
    <property type="entry name" value="Metallo-dependent hydrolases"/>
    <property type="match status" value="1"/>
</dbReference>
<feature type="binding site" evidence="4">
    <location>
        <position position="93"/>
    </location>
    <ligand>
        <name>a divalent metal cation</name>
        <dbReference type="ChEBI" id="CHEBI:60240"/>
        <label>1</label>
    </ligand>
</feature>
<dbReference type="OrthoDB" id="9810005at2"/>
<keyword evidence="2 4" id="KW-0479">Metal-binding</keyword>
<evidence type="ECO:0000256" key="1">
    <source>
        <dbReference type="ARBA" id="ARBA00009275"/>
    </source>
</evidence>
<evidence type="ECO:0000256" key="3">
    <source>
        <dbReference type="ARBA" id="ARBA00022801"/>
    </source>
</evidence>